<feature type="compositionally biased region" description="Polar residues" evidence="1">
    <location>
        <begin position="228"/>
        <end position="249"/>
    </location>
</feature>
<dbReference type="Proteomes" id="UP000294911">
    <property type="component" value="Unassembled WGS sequence"/>
</dbReference>
<gene>
    <name evidence="4" type="ORF">EV191_10838</name>
</gene>
<keyword evidence="5" id="KW-1185">Reference proteome</keyword>
<keyword evidence="2" id="KW-0812">Transmembrane</keyword>
<evidence type="ECO:0000259" key="3">
    <source>
        <dbReference type="Pfam" id="PF13490"/>
    </source>
</evidence>
<feature type="transmembrane region" description="Helical" evidence="2">
    <location>
        <begin position="170"/>
        <end position="189"/>
    </location>
</feature>
<feature type="transmembrane region" description="Helical" evidence="2">
    <location>
        <begin position="81"/>
        <end position="101"/>
    </location>
</feature>
<feature type="domain" description="Putative zinc-finger" evidence="3">
    <location>
        <begin position="3"/>
        <end position="37"/>
    </location>
</feature>
<protein>
    <submittedName>
        <fullName evidence="4">Putative anti-sigma-YlaC factor YlaD</fullName>
    </submittedName>
</protein>
<reference evidence="4 5" key="1">
    <citation type="submission" date="2019-03" db="EMBL/GenBank/DDBJ databases">
        <title>Genomic Encyclopedia of Type Strains, Phase IV (KMG-IV): sequencing the most valuable type-strain genomes for metagenomic binning, comparative biology and taxonomic classification.</title>
        <authorList>
            <person name="Goeker M."/>
        </authorList>
    </citation>
    <scope>NUCLEOTIDE SEQUENCE [LARGE SCALE GENOMIC DNA]</scope>
    <source>
        <strain evidence="4 5">DSM 45765</strain>
    </source>
</reference>
<evidence type="ECO:0000256" key="1">
    <source>
        <dbReference type="SAM" id="MobiDB-lite"/>
    </source>
</evidence>
<accession>A0A4R2QKJ0</accession>
<dbReference type="RefSeq" id="WP_132878275.1">
    <property type="nucleotide sequence ID" value="NZ_SLXQ01000008.1"/>
</dbReference>
<feature type="compositionally biased region" description="Polar residues" evidence="1">
    <location>
        <begin position="194"/>
        <end position="204"/>
    </location>
</feature>
<evidence type="ECO:0000313" key="4">
    <source>
        <dbReference type="EMBL" id="TCP49952.1"/>
    </source>
</evidence>
<evidence type="ECO:0000313" key="5">
    <source>
        <dbReference type="Proteomes" id="UP000294911"/>
    </source>
</evidence>
<proteinExistence type="predicted"/>
<dbReference type="AlphaFoldDB" id="A0A4R2QKJ0"/>
<dbReference type="Pfam" id="PF13490">
    <property type="entry name" value="zf-HC2"/>
    <property type="match status" value="1"/>
</dbReference>
<evidence type="ECO:0000256" key="2">
    <source>
        <dbReference type="SAM" id="Phobius"/>
    </source>
</evidence>
<sequence>MDCSSWREALSARLDNEEGPLSSQAVDQHLRTCASCQLWWQEANRLRRTMRLVPAPPVPDLSSQILAIAPPPRRERWGLRLTLAVIALVQCGLGFAQLFGISSAHGTHAGVSALHLSNESAAWNLAVGIGLLAAAMRPRLAAGLVPALLGFTVLLGSVSIVDLVGDAVTVGRVVSHTVLLAGVVLLILVHRQQRSTPGPSSTLGSKMADDRFSRGAPESEYSDYPAQQDDSGASAMGSSPGWTPLSNTG</sequence>
<name>A0A4R2QKJ0_9PSEU</name>
<organism evidence="4 5">
    <name type="scientific">Tamaricihabitans halophyticus</name>
    <dbReference type="NCBI Taxonomy" id="1262583"/>
    <lineage>
        <taxon>Bacteria</taxon>
        <taxon>Bacillati</taxon>
        <taxon>Actinomycetota</taxon>
        <taxon>Actinomycetes</taxon>
        <taxon>Pseudonocardiales</taxon>
        <taxon>Pseudonocardiaceae</taxon>
        <taxon>Tamaricihabitans</taxon>
    </lineage>
</organism>
<keyword evidence="2" id="KW-0472">Membrane</keyword>
<feature type="region of interest" description="Disordered" evidence="1">
    <location>
        <begin position="194"/>
        <end position="249"/>
    </location>
</feature>
<comment type="caution">
    <text evidence="4">The sequence shown here is derived from an EMBL/GenBank/DDBJ whole genome shotgun (WGS) entry which is preliminary data.</text>
</comment>
<keyword evidence="2" id="KW-1133">Transmembrane helix</keyword>
<dbReference type="InterPro" id="IPR027383">
    <property type="entry name" value="Znf_put"/>
</dbReference>
<feature type="transmembrane region" description="Helical" evidence="2">
    <location>
        <begin position="121"/>
        <end position="137"/>
    </location>
</feature>
<dbReference type="EMBL" id="SLXQ01000008">
    <property type="protein sequence ID" value="TCP49952.1"/>
    <property type="molecule type" value="Genomic_DNA"/>
</dbReference>
<dbReference type="OrthoDB" id="5197868at2"/>
<feature type="transmembrane region" description="Helical" evidence="2">
    <location>
        <begin position="144"/>
        <end position="164"/>
    </location>
</feature>